<evidence type="ECO:0000313" key="1">
    <source>
        <dbReference type="EMBL" id="OBS00619.1"/>
    </source>
</evidence>
<proteinExistence type="predicted"/>
<dbReference type="Pfam" id="PF01527">
    <property type="entry name" value="HTH_Tnp_1"/>
    <property type="match status" value="1"/>
</dbReference>
<name>A0A1A6BEG4_MYCGO</name>
<organism evidence="1 3">
    <name type="scientific">Mycobacterium gordonae</name>
    <dbReference type="NCBI Taxonomy" id="1778"/>
    <lineage>
        <taxon>Bacteria</taxon>
        <taxon>Bacillati</taxon>
        <taxon>Actinomycetota</taxon>
        <taxon>Actinomycetes</taxon>
        <taxon>Mycobacteriales</taxon>
        <taxon>Mycobacteriaceae</taxon>
        <taxon>Mycobacterium</taxon>
    </lineage>
</organism>
<evidence type="ECO:0000313" key="2">
    <source>
        <dbReference type="EMBL" id="OBS01747.1"/>
    </source>
</evidence>
<dbReference type="EMBL" id="MAEM01000257">
    <property type="protein sequence ID" value="OBS01747.1"/>
    <property type="molecule type" value="Genomic_DNA"/>
</dbReference>
<dbReference type="SUPFAM" id="SSF46689">
    <property type="entry name" value="Homeodomain-like"/>
    <property type="match status" value="1"/>
</dbReference>
<dbReference type="EMBL" id="MAEM01000349">
    <property type="protein sequence ID" value="OBS00619.1"/>
    <property type="molecule type" value="Genomic_DNA"/>
</dbReference>
<dbReference type="GO" id="GO:0006313">
    <property type="term" value="P:DNA transposition"/>
    <property type="evidence" value="ECO:0007669"/>
    <property type="project" value="InterPro"/>
</dbReference>
<dbReference type="InterPro" id="IPR002514">
    <property type="entry name" value="Transposase_8"/>
</dbReference>
<dbReference type="GO" id="GO:0004803">
    <property type="term" value="F:transposase activity"/>
    <property type="evidence" value="ECO:0007669"/>
    <property type="project" value="InterPro"/>
</dbReference>
<dbReference type="InterPro" id="IPR009057">
    <property type="entry name" value="Homeodomain-like_sf"/>
</dbReference>
<comment type="caution">
    <text evidence="1">The sequence shown here is derived from an EMBL/GenBank/DDBJ whole genome shotgun (WGS) entry which is preliminary data.</text>
</comment>
<dbReference type="AlphaFoldDB" id="A0A1A6BEG4"/>
<protein>
    <submittedName>
        <fullName evidence="1">Transposase</fullName>
    </submittedName>
</protein>
<reference evidence="1 3" key="1">
    <citation type="submission" date="2016-06" db="EMBL/GenBank/DDBJ databases">
        <authorList>
            <person name="Kjaerup R.B."/>
            <person name="Dalgaard T.S."/>
            <person name="Juul-Madsen H.R."/>
        </authorList>
    </citation>
    <scope>NUCLEOTIDE SEQUENCE [LARGE SCALE GENOMIC DNA]</scope>
    <source>
        <strain evidence="1 3">1245752.6</strain>
    </source>
</reference>
<accession>A0A1A6BEG4</accession>
<gene>
    <name evidence="2" type="ORF">A9W98_01340</name>
    <name evidence="1" type="ORF">A9W98_24120</name>
</gene>
<evidence type="ECO:0000313" key="3">
    <source>
        <dbReference type="Proteomes" id="UP000093757"/>
    </source>
</evidence>
<dbReference type="Gene3D" id="1.10.10.10">
    <property type="entry name" value="Winged helix-like DNA-binding domain superfamily/Winged helix DNA-binding domain"/>
    <property type="match status" value="1"/>
</dbReference>
<dbReference type="Proteomes" id="UP000093757">
    <property type="component" value="Unassembled WGS sequence"/>
</dbReference>
<dbReference type="GO" id="GO:0003677">
    <property type="term" value="F:DNA binding"/>
    <property type="evidence" value="ECO:0007669"/>
    <property type="project" value="InterPro"/>
</dbReference>
<dbReference type="InterPro" id="IPR036388">
    <property type="entry name" value="WH-like_DNA-bd_sf"/>
</dbReference>
<sequence length="95" mass="10666">MPSKYDPETRAKAVRLVREHREDYPSEWAAITAVSKRLGMNAETLRNWIRQQQVDDGDRDGVSSEAAAEIRALKRRNAELEQTNVILGGLDCLGA</sequence>